<reference evidence="2 3" key="1">
    <citation type="journal article" date="2020" name="Mol. Biol. Evol.">
        <title>Distinct Expression and Methylation Patterns for Genes with Different Fates following a Single Whole-Genome Duplication in Flowering Plants.</title>
        <authorList>
            <person name="Shi T."/>
            <person name="Rahmani R.S."/>
            <person name="Gugger P.F."/>
            <person name="Wang M."/>
            <person name="Li H."/>
            <person name="Zhang Y."/>
            <person name="Li Z."/>
            <person name="Wang Q."/>
            <person name="Van de Peer Y."/>
            <person name="Marchal K."/>
            <person name="Chen J."/>
        </authorList>
    </citation>
    <scope>NUCLEOTIDE SEQUENCE [LARGE SCALE GENOMIC DNA]</scope>
    <source>
        <tissue evidence="2">Leaf</tissue>
    </source>
</reference>
<accession>A0A822Y7F6</accession>
<feature type="compositionally biased region" description="Basic and acidic residues" evidence="1">
    <location>
        <begin position="19"/>
        <end position="43"/>
    </location>
</feature>
<sequence>MASSLLNVFGCFVPSSSRVVDDGQMKSRSPPEKAKRKEKEKKAGAPLPVSHFPINSHLPRL</sequence>
<dbReference type="AlphaFoldDB" id="A0A822Y7F6"/>
<protein>
    <submittedName>
        <fullName evidence="2">Uncharacterized protein</fullName>
    </submittedName>
</protein>
<evidence type="ECO:0000313" key="3">
    <source>
        <dbReference type="Proteomes" id="UP000607653"/>
    </source>
</evidence>
<feature type="region of interest" description="Disordered" evidence="1">
    <location>
        <begin position="16"/>
        <end position="61"/>
    </location>
</feature>
<dbReference type="Proteomes" id="UP000607653">
    <property type="component" value="Unassembled WGS sequence"/>
</dbReference>
<keyword evidence="3" id="KW-1185">Reference proteome</keyword>
<organism evidence="2 3">
    <name type="scientific">Nelumbo nucifera</name>
    <name type="common">Sacred lotus</name>
    <dbReference type="NCBI Taxonomy" id="4432"/>
    <lineage>
        <taxon>Eukaryota</taxon>
        <taxon>Viridiplantae</taxon>
        <taxon>Streptophyta</taxon>
        <taxon>Embryophyta</taxon>
        <taxon>Tracheophyta</taxon>
        <taxon>Spermatophyta</taxon>
        <taxon>Magnoliopsida</taxon>
        <taxon>Proteales</taxon>
        <taxon>Nelumbonaceae</taxon>
        <taxon>Nelumbo</taxon>
    </lineage>
</organism>
<gene>
    <name evidence="2" type="ORF">HUJ06_031412</name>
</gene>
<name>A0A822Y7F6_NELNU</name>
<evidence type="ECO:0000256" key="1">
    <source>
        <dbReference type="SAM" id="MobiDB-lite"/>
    </source>
</evidence>
<proteinExistence type="predicted"/>
<comment type="caution">
    <text evidence="2">The sequence shown here is derived from an EMBL/GenBank/DDBJ whole genome shotgun (WGS) entry which is preliminary data.</text>
</comment>
<evidence type="ECO:0000313" key="2">
    <source>
        <dbReference type="EMBL" id="DAD29944.1"/>
    </source>
</evidence>
<dbReference type="EMBL" id="DUZY01000002">
    <property type="protein sequence ID" value="DAD29944.1"/>
    <property type="molecule type" value="Genomic_DNA"/>
</dbReference>